<dbReference type="Gene3D" id="3.40.1190.20">
    <property type="match status" value="1"/>
</dbReference>
<dbReference type="SUPFAM" id="SSF53613">
    <property type="entry name" value="Ribokinase-like"/>
    <property type="match status" value="1"/>
</dbReference>
<organism evidence="7 8">
    <name type="scientific">Phytoactinopolyspora halotolerans</name>
    <dbReference type="NCBI Taxonomy" id="1981512"/>
    <lineage>
        <taxon>Bacteria</taxon>
        <taxon>Bacillati</taxon>
        <taxon>Actinomycetota</taxon>
        <taxon>Actinomycetes</taxon>
        <taxon>Jiangellales</taxon>
        <taxon>Jiangellaceae</taxon>
        <taxon>Phytoactinopolyspora</taxon>
    </lineage>
</organism>
<dbReference type="PANTHER" id="PTHR21208">
    <property type="entry name" value="ADP-DEPENDENT GLUCOKINASE"/>
    <property type="match status" value="1"/>
</dbReference>
<evidence type="ECO:0008006" key="9">
    <source>
        <dbReference type="Google" id="ProtNLM"/>
    </source>
</evidence>
<evidence type="ECO:0000256" key="2">
    <source>
        <dbReference type="ARBA" id="ARBA00022679"/>
    </source>
</evidence>
<dbReference type="InterPro" id="IPR007666">
    <property type="entry name" value="ADP_PFK/GK"/>
</dbReference>
<dbReference type="PROSITE" id="PS51255">
    <property type="entry name" value="ADPK"/>
    <property type="match status" value="1"/>
</dbReference>
<dbReference type="GO" id="GO:0006096">
    <property type="term" value="P:glycolytic process"/>
    <property type="evidence" value="ECO:0007669"/>
    <property type="project" value="UniProtKB-KW"/>
</dbReference>
<comment type="caution">
    <text evidence="7">The sequence shown here is derived from an EMBL/GenBank/DDBJ whole genome shotgun (WGS) entry which is preliminary data.</text>
</comment>
<protein>
    <recommendedName>
        <fullName evidence="9">ADP-dependent phosphofructokinase/glucokinase</fullName>
    </recommendedName>
</protein>
<evidence type="ECO:0000256" key="4">
    <source>
        <dbReference type="ARBA" id="ARBA00022777"/>
    </source>
</evidence>
<dbReference type="GO" id="GO:0046872">
    <property type="term" value="F:metal ion binding"/>
    <property type="evidence" value="ECO:0007669"/>
    <property type="project" value="UniProtKB-KW"/>
</dbReference>
<evidence type="ECO:0000256" key="3">
    <source>
        <dbReference type="ARBA" id="ARBA00022723"/>
    </source>
</evidence>
<evidence type="ECO:0000313" key="7">
    <source>
        <dbReference type="EMBL" id="NEE00999.1"/>
    </source>
</evidence>
<keyword evidence="6" id="KW-0324">Glycolysis</keyword>
<dbReference type="Pfam" id="PF04587">
    <property type="entry name" value="ADP_PFK_GK"/>
    <property type="match status" value="1"/>
</dbReference>
<name>A0A6L9S7F0_9ACTN</name>
<reference evidence="7 8" key="1">
    <citation type="submission" date="2020-02" db="EMBL/GenBank/DDBJ databases">
        <authorList>
            <person name="Li X.-J."/>
            <person name="Han X.-M."/>
        </authorList>
    </citation>
    <scope>NUCLEOTIDE SEQUENCE [LARGE SCALE GENOMIC DNA]</scope>
    <source>
        <strain evidence="7 8">CCTCC AB 2017055</strain>
    </source>
</reference>
<dbReference type="RefSeq" id="WP_163737743.1">
    <property type="nucleotide sequence ID" value="NZ_JAAGOA010000007.1"/>
</dbReference>
<sequence>MKERIVLGLGDNVDYEIVWDSATIERLVVDHGIRSEDLSTDVAVDSERNLLCSLLAFLRDGVGGERWVASSELIERFADRFDKEITLGGTGVRCALAMDKLGVGSTVHLVSIDDHVRRLLPASVSSVCSAERDSLDPHLIVQYVAGVRIRANDLDLCAPHSNRIIYVHDPPNRELRLHPQLGDVLSNAEIFLVSGFNSIQEPEALAVRLEELRAHMRRLPESALVFYEDAGFHQPVLRRVVHDALGDLFTVLSMNEDEMQGYLGRQVDLLDSADVARALRDLRTIVPGRTLVVHTTYWSVAVGESAPGFRAALCGGVTMASARYLFGDDADADRYRAVQRYPVHQQGAAVVHALEAGLGPAACGVPAFQLTTPYPTTIGLGDAFVGGFLAALAQR</sequence>
<keyword evidence="5" id="KW-0460">Magnesium</keyword>
<dbReference type="EMBL" id="JAAGOA010000007">
    <property type="protein sequence ID" value="NEE00999.1"/>
    <property type="molecule type" value="Genomic_DNA"/>
</dbReference>
<keyword evidence="4" id="KW-0418">Kinase</keyword>
<evidence type="ECO:0000256" key="6">
    <source>
        <dbReference type="ARBA" id="ARBA00023152"/>
    </source>
</evidence>
<evidence type="ECO:0000313" key="8">
    <source>
        <dbReference type="Proteomes" id="UP000475214"/>
    </source>
</evidence>
<evidence type="ECO:0000256" key="5">
    <source>
        <dbReference type="ARBA" id="ARBA00022842"/>
    </source>
</evidence>
<keyword evidence="1" id="KW-0963">Cytoplasm</keyword>
<gene>
    <name evidence="7" type="ORF">G1H10_12565</name>
</gene>
<accession>A0A6L9S7F0</accession>
<dbReference type="GO" id="GO:0006006">
    <property type="term" value="P:glucose metabolic process"/>
    <property type="evidence" value="ECO:0007669"/>
    <property type="project" value="TreeGrafter"/>
</dbReference>
<dbReference type="InterPro" id="IPR029056">
    <property type="entry name" value="Ribokinase-like"/>
</dbReference>
<dbReference type="PANTHER" id="PTHR21208:SF1">
    <property type="entry name" value="ADP-DEPENDENT GLUCOKINASE"/>
    <property type="match status" value="1"/>
</dbReference>
<evidence type="ECO:0000256" key="1">
    <source>
        <dbReference type="ARBA" id="ARBA00022490"/>
    </source>
</evidence>
<proteinExistence type="predicted"/>
<keyword evidence="3" id="KW-0479">Metal-binding</keyword>
<dbReference type="GO" id="GO:0043843">
    <property type="term" value="F:ADP-specific glucokinase activity"/>
    <property type="evidence" value="ECO:0007669"/>
    <property type="project" value="TreeGrafter"/>
</dbReference>
<keyword evidence="2" id="KW-0808">Transferase</keyword>
<dbReference type="Proteomes" id="UP000475214">
    <property type="component" value="Unassembled WGS sequence"/>
</dbReference>
<keyword evidence="8" id="KW-1185">Reference proteome</keyword>
<dbReference type="AlphaFoldDB" id="A0A6L9S7F0"/>